<name>A0AAX1UK83_CERSP</name>
<reference evidence="3 4" key="1">
    <citation type="submission" date="2018-08" db="EMBL/GenBank/DDBJ databases">
        <title>Draft genome sequence of Rhodobacter sphaeroides FY.</title>
        <authorList>
            <person name="Rayyan A."/>
            <person name="Meyer T.E."/>
            <person name="Kyndt J.A."/>
        </authorList>
    </citation>
    <scope>NUCLEOTIDE SEQUENCE [LARGE SCALE GENOMIC DNA]</scope>
    <source>
        <strain evidence="3 4">FY</strain>
    </source>
</reference>
<dbReference type="AlphaFoldDB" id="A0AAX1UK83"/>
<keyword evidence="1" id="KW-0732">Signal</keyword>
<dbReference type="RefSeq" id="WP_119000301.1">
    <property type="nucleotide sequence ID" value="NZ_QWGP01000012.1"/>
</dbReference>
<sequence>MRALVLPLALLLALAPHPAPAEGPATDPLTIANTYGRALAILGQQQAVAMLAAAIEDSRRQALAEGTAAIPEAIRARLAGHVPAQDLEMVRWRVGGGTDLSLQRNAILHGNASAITLGEVVVFADEGEALANASLWAHELRHVGQYREWGVPGFARRYLADHQAVEADAVAFAAAFAGGPLPLTLPERARLSPPRAPW</sequence>
<feature type="chain" id="PRO_5043668064" evidence="1">
    <location>
        <begin position="22"/>
        <end position="198"/>
    </location>
</feature>
<organism evidence="3 4">
    <name type="scientific">Cereibacter sphaeroides</name>
    <name type="common">Rhodobacter sphaeroides</name>
    <dbReference type="NCBI Taxonomy" id="1063"/>
    <lineage>
        <taxon>Bacteria</taxon>
        <taxon>Pseudomonadati</taxon>
        <taxon>Pseudomonadota</taxon>
        <taxon>Alphaproteobacteria</taxon>
        <taxon>Rhodobacterales</taxon>
        <taxon>Paracoccaceae</taxon>
        <taxon>Cereibacter</taxon>
    </lineage>
</organism>
<dbReference type="Pfam" id="PF13699">
    <property type="entry name" value="eCIS_core"/>
    <property type="match status" value="1"/>
</dbReference>
<accession>A0AAX1UK83</accession>
<comment type="caution">
    <text evidence="3">The sequence shown here is derived from an EMBL/GenBank/DDBJ whole genome shotgun (WGS) entry which is preliminary data.</text>
</comment>
<evidence type="ECO:0000256" key="1">
    <source>
        <dbReference type="SAM" id="SignalP"/>
    </source>
</evidence>
<feature type="domain" description="eCIS core" evidence="2">
    <location>
        <begin position="70"/>
        <end position="149"/>
    </location>
</feature>
<gene>
    <name evidence="3" type="ORF">D1114_12035</name>
</gene>
<protein>
    <submittedName>
        <fullName evidence="3">DUF4157 domain-containing protein</fullName>
    </submittedName>
</protein>
<evidence type="ECO:0000259" key="2">
    <source>
        <dbReference type="Pfam" id="PF13699"/>
    </source>
</evidence>
<feature type="signal peptide" evidence="1">
    <location>
        <begin position="1"/>
        <end position="21"/>
    </location>
</feature>
<dbReference type="InterPro" id="IPR025295">
    <property type="entry name" value="eCIS_core_dom"/>
</dbReference>
<dbReference type="Proteomes" id="UP000266305">
    <property type="component" value="Unassembled WGS sequence"/>
</dbReference>
<evidence type="ECO:0000313" key="3">
    <source>
        <dbReference type="EMBL" id="RHZ94472.1"/>
    </source>
</evidence>
<proteinExistence type="predicted"/>
<evidence type="ECO:0000313" key="4">
    <source>
        <dbReference type="Proteomes" id="UP000266305"/>
    </source>
</evidence>
<dbReference type="EMBL" id="QWGP01000012">
    <property type="protein sequence ID" value="RHZ94472.1"/>
    <property type="molecule type" value="Genomic_DNA"/>
</dbReference>